<feature type="transmembrane region" description="Helical" evidence="8">
    <location>
        <begin position="146"/>
        <end position="173"/>
    </location>
</feature>
<evidence type="ECO:0000256" key="1">
    <source>
        <dbReference type="ARBA" id="ARBA00004651"/>
    </source>
</evidence>
<comment type="similarity">
    <text evidence="6">Belongs to the ThrE exporter (TC 2.A.79) family.</text>
</comment>
<evidence type="ECO:0000256" key="7">
    <source>
        <dbReference type="SAM" id="MobiDB-lite"/>
    </source>
</evidence>
<dbReference type="GO" id="GO:0015744">
    <property type="term" value="P:succinate transport"/>
    <property type="evidence" value="ECO:0007669"/>
    <property type="project" value="TreeGrafter"/>
</dbReference>
<feature type="transmembrane region" description="Helical" evidence="8">
    <location>
        <begin position="193"/>
        <end position="211"/>
    </location>
</feature>
<evidence type="ECO:0000256" key="8">
    <source>
        <dbReference type="SAM" id="Phobius"/>
    </source>
</evidence>
<reference evidence="10 11" key="1">
    <citation type="submission" date="2016-11" db="EMBL/GenBank/DDBJ databases">
        <authorList>
            <person name="Jaros S."/>
            <person name="Januszkiewicz K."/>
            <person name="Wedrychowicz H."/>
        </authorList>
    </citation>
    <scope>NUCLEOTIDE SEQUENCE [LARGE SCALE GENOMIC DNA]</scope>
    <source>
        <strain evidence="10 11">DSM 15930</strain>
    </source>
</reference>
<dbReference type="PANTHER" id="PTHR34390:SF2">
    <property type="entry name" value="SUCCINATE TRANSPORTER SUBUNIT YJJP-RELATED"/>
    <property type="match status" value="1"/>
</dbReference>
<dbReference type="PANTHER" id="PTHR34390">
    <property type="entry name" value="UPF0442 PROTEIN YJJB-RELATED"/>
    <property type="match status" value="1"/>
</dbReference>
<organism evidence="10 11">
    <name type="scientific">Anaerosporobacter mobilis DSM 15930</name>
    <dbReference type="NCBI Taxonomy" id="1120996"/>
    <lineage>
        <taxon>Bacteria</taxon>
        <taxon>Bacillati</taxon>
        <taxon>Bacillota</taxon>
        <taxon>Clostridia</taxon>
        <taxon>Lachnospirales</taxon>
        <taxon>Lachnospiraceae</taxon>
        <taxon>Anaerosporobacter</taxon>
    </lineage>
</organism>
<dbReference type="InterPro" id="IPR050539">
    <property type="entry name" value="ThrE_Dicarb/AminoAcid_Exp"/>
</dbReference>
<dbReference type="Pfam" id="PF06738">
    <property type="entry name" value="ThrE"/>
    <property type="match status" value="1"/>
</dbReference>
<evidence type="ECO:0000313" key="11">
    <source>
        <dbReference type="Proteomes" id="UP000184038"/>
    </source>
</evidence>
<feature type="compositionally biased region" description="Basic and acidic residues" evidence="7">
    <location>
        <begin position="11"/>
        <end position="22"/>
    </location>
</feature>
<dbReference type="EMBL" id="FRCP01000024">
    <property type="protein sequence ID" value="SHM97004.1"/>
    <property type="molecule type" value="Genomic_DNA"/>
</dbReference>
<feature type="region of interest" description="Disordered" evidence="7">
    <location>
        <begin position="1"/>
        <end position="22"/>
    </location>
</feature>
<name>A0A1M7N0M1_9FIRM</name>
<comment type="subcellular location">
    <subcellularLocation>
        <location evidence="1">Cell membrane</location>
        <topology evidence="1">Multi-pass membrane protein</topology>
    </subcellularLocation>
</comment>
<dbReference type="GO" id="GO:0005886">
    <property type="term" value="C:plasma membrane"/>
    <property type="evidence" value="ECO:0007669"/>
    <property type="project" value="UniProtKB-SubCell"/>
</dbReference>
<feature type="transmembrane region" description="Helical" evidence="8">
    <location>
        <begin position="261"/>
        <end position="282"/>
    </location>
</feature>
<protein>
    <submittedName>
        <fullName evidence="10">Uncharacterized membrane protein YjjP, DUF1212 family</fullName>
    </submittedName>
</protein>
<evidence type="ECO:0000256" key="2">
    <source>
        <dbReference type="ARBA" id="ARBA00022475"/>
    </source>
</evidence>
<sequence>MNEDVFEPESMDMKESMEREHISQKERQARYRLLMDTALLAGKIMLQSGAETYRVEDTICRILHTSGLETAETFATVTGLFVTLADPSIDAITKITRVSEKQSNLSQVYEVNGVSRRLCCGAISVEEAYQELLRIKDKKEYPNSMVYVGIIMTSSFFTLLLGGGILASALAAINGLWIVACRHIAGRVKLNNFITDMLSSFIIAVATMLYAHVLDNSVIVEIIIVGSIMPLVPGVAITNAIRDTLQGDYLSGGSRAIEAFVIAACVAVGIGIGLAFGVAVVGGRMI</sequence>
<keyword evidence="2" id="KW-1003">Cell membrane</keyword>
<proteinExistence type="inferred from homology"/>
<evidence type="ECO:0000256" key="4">
    <source>
        <dbReference type="ARBA" id="ARBA00022989"/>
    </source>
</evidence>
<evidence type="ECO:0000256" key="5">
    <source>
        <dbReference type="ARBA" id="ARBA00023136"/>
    </source>
</evidence>
<evidence type="ECO:0000256" key="6">
    <source>
        <dbReference type="ARBA" id="ARBA00034125"/>
    </source>
</evidence>
<dbReference type="RefSeq" id="WP_084139403.1">
    <property type="nucleotide sequence ID" value="NZ_FRCP01000024.1"/>
</dbReference>
<dbReference type="AlphaFoldDB" id="A0A1M7N0M1"/>
<evidence type="ECO:0000259" key="9">
    <source>
        <dbReference type="Pfam" id="PF06738"/>
    </source>
</evidence>
<dbReference type="InterPro" id="IPR010619">
    <property type="entry name" value="ThrE-like_N"/>
</dbReference>
<dbReference type="Proteomes" id="UP000184038">
    <property type="component" value="Unassembled WGS sequence"/>
</dbReference>
<evidence type="ECO:0000313" key="10">
    <source>
        <dbReference type="EMBL" id="SHM97004.1"/>
    </source>
</evidence>
<keyword evidence="5 8" id="KW-0472">Membrane</keyword>
<gene>
    <name evidence="10" type="ORF">SAMN02746066_04136</name>
</gene>
<evidence type="ECO:0000256" key="3">
    <source>
        <dbReference type="ARBA" id="ARBA00022692"/>
    </source>
</evidence>
<keyword evidence="11" id="KW-1185">Reference proteome</keyword>
<dbReference type="GO" id="GO:0022857">
    <property type="term" value="F:transmembrane transporter activity"/>
    <property type="evidence" value="ECO:0007669"/>
    <property type="project" value="InterPro"/>
</dbReference>
<feature type="domain" description="Threonine/serine exporter-like N-terminal" evidence="9">
    <location>
        <begin position="37"/>
        <end position="276"/>
    </location>
</feature>
<keyword evidence="4 8" id="KW-1133">Transmembrane helix</keyword>
<dbReference type="STRING" id="1120996.SAMN02746066_04136"/>
<dbReference type="OrthoDB" id="9813917at2"/>
<feature type="transmembrane region" description="Helical" evidence="8">
    <location>
        <begin position="218"/>
        <end position="241"/>
    </location>
</feature>
<feature type="compositionally biased region" description="Acidic residues" evidence="7">
    <location>
        <begin position="1"/>
        <end position="10"/>
    </location>
</feature>
<accession>A0A1M7N0M1</accession>
<keyword evidence="3 8" id="KW-0812">Transmembrane</keyword>